<feature type="region of interest" description="Disordered" evidence="2">
    <location>
        <begin position="64"/>
        <end position="99"/>
    </location>
</feature>
<name>A0A914H393_GLORO</name>
<feature type="compositionally biased region" description="Basic and acidic residues" evidence="2">
    <location>
        <begin position="385"/>
        <end position="395"/>
    </location>
</feature>
<feature type="compositionally biased region" description="Pro residues" evidence="2">
    <location>
        <begin position="420"/>
        <end position="431"/>
    </location>
</feature>
<protein>
    <submittedName>
        <fullName evidence="4">Uncharacterized protein</fullName>
    </submittedName>
</protein>
<sequence>MLSLLFIHASRTKRKRIKRKVLPQSLPSPSSSLPSSSSSSSSSSCCSSSSSLLSSSFSRPLHLSPSSSSSFSSIAMQRRSAPASLPPPADDQRRQHSQQTITVVENSRHRQNDDHPWTETSAQFSKSKCSRWSDIFGGWTGNGREGRKGSDGNSAEELIAAVQTLHSSSKMAAKSAEAQLKGAAILTKWAGKSNNEAMADVVARVGELMEMHAERQRTFAKDYGHYLRQLHKVAETERKMRAQCRRVEKLADEERRLGKMLFKKGGGDELSAQLERVKRERECAEREVEEERHEAEFARMAHLAAGLEGLADVQLNLARAGQLIFGCQRELAAFVCKERPTEREGPTRQRHRYGGVPQTRQKMAELRRSLEAGEMEMAYNAPSSVERRQRQRRSEPCSLGNHVDRFRPNQQRQPISHPLGTPPPPYTPSAPPLELLDSLTRSSNSNRHSVGPSFFSDVSNNGPPAARIYPQLPPNPFAEELKQRRRCRGPISERSLEETNRPTF</sequence>
<proteinExistence type="predicted"/>
<evidence type="ECO:0000256" key="2">
    <source>
        <dbReference type="SAM" id="MobiDB-lite"/>
    </source>
</evidence>
<dbReference type="AlphaFoldDB" id="A0A914H393"/>
<feature type="compositionally biased region" description="Basic and acidic residues" evidence="2">
    <location>
        <begin position="494"/>
        <end position="504"/>
    </location>
</feature>
<evidence type="ECO:0000256" key="1">
    <source>
        <dbReference type="SAM" id="Coils"/>
    </source>
</evidence>
<evidence type="ECO:0000313" key="3">
    <source>
        <dbReference type="Proteomes" id="UP000887572"/>
    </source>
</evidence>
<feature type="coiled-coil region" evidence="1">
    <location>
        <begin position="233"/>
        <end position="301"/>
    </location>
</feature>
<accession>A0A914H393</accession>
<keyword evidence="3" id="KW-1185">Reference proteome</keyword>
<feature type="compositionally biased region" description="Low complexity" evidence="2">
    <location>
        <begin position="25"/>
        <end position="50"/>
    </location>
</feature>
<dbReference type="Proteomes" id="UP000887572">
    <property type="component" value="Unplaced"/>
</dbReference>
<dbReference type="WBParaSite" id="Gr19_v10_g13442.t1">
    <property type="protein sequence ID" value="Gr19_v10_g13442.t1"/>
    <property type="gene ID" value="Gr19_v10_g13442"/>
</dbReference>
<feature type="compositionally biased region" description="Low complexity" evidence="2">
    <location>
        <begin position="64"/>
        <end position="73"/>
    </location>
</feature>
<reference evidence="4" key="1">
    <citation type="submission" date="2022-11" db="UniProtKB">
        <authorList>
            <consortium name="WormBaseParasite"/>
        </authorList>
    </citation>
    <scope>IDENTIFICATION</scope>
</reference>
<evidence type="ECO:0000313" key="4">
    <source>
        <dbReference type="WBParaSite" id="Gr19_v10_g13442.t1"/>
    </source>
</evidence>
<dbReference type="Gene3D" id="1.20.1270.60">
    <property type="entry name" value="Arfaptin homology (AH) domain/BAR domain"/>
    <property type="match status" value="1"/>
</dbReference>
<feature type="region of interest" description="Disordered" evidence="2">
    <location>
        <begin position="16"/>
        <end position="50"/>
    </location>
</feature>
<feature type="region of interest" description="Disordered" evidence="2">
    <location>
        <begin position="379"/>
        <end position="504"/>
    </location>
</feature>
<feature type="compositionally biased region" description="Polar residues" evidence="2">
    <location>
        <begin position="439"/>
        <end position="448"/>
    </location>
</feature>
<keyword evidence="1" id="KW-0175">Coiled coil</keyword>
<dbReference type="InterPro" id="IPR027267">
    <property type="entry name" value="AH/BAR_dom_sf"/>
</dbReference>
<organism evidence="3 4">
    <name type="scientific">Globodera rostochiensis</name>
    <name type="common">Golden nematode worm</name>
    <name type="synonym">Heterodera rostochiensis</name>
    <dbReference type="NCBI Taxonomy" id="31243"/>
    <lineage>
        <taxon>Eukaryota</taxon>
        <taxon>Metazoa</taxon>
        <taxon>Ecdysozoa</taxon>
        <taxon>Nematoda</taxon>
        <taxon>Chromadorea</taxon>
        <taxon>Rhabditida</taxon>
        <taxon>Tylenchina</taxon>
        <taxon>Tylenchomorpha</taxon>
        <taxon>Tylenchoidea</taxon>
        <taxon>Heteroderidae</taxon>
        <taxon>Heteroderinae</taxon>
        <taxon>Globodera</taxon>
    </lineage>
</organism>